<organism evidence="5 6">
    <name type="scientific">Pseudomonas mucidolens</name>
    <dbReference type="NCBI Taxonomy" id="46679"/>
    <lineage>
        <taxon>Bacteria</taxon>
        <taxon>Pseudomonadati</taxon>
        <taxon>Pseudomonadota</taxon>
        <taxon>Gammaproteobacteria</taxon>
        <taxon>Pseudomonadales</taxon>
        <taxon>Pseudomonadaceae</taxon>
        <taxon>Pseudomonas</taxon>
    </lineage>
</organism>
<dbReference type="GO" id="GO:0003700">
    <property type="term" value="F:DNA-binding transcription factor activity"/>
    <property type="evidence" value="ECO:0007669"/>
    <property type="project" value="InterPro"/>
</dbReference>
<dbReference type="CDD" id="cd00090">
    <property type="entry name" value="HTH_ARSR"/>
    <property type="match status" value="1"/>
</dbReference>
<evidence type="ECO:0000256" key="3">
    <source>
        <dbReference type="ARBA" id="ARBA00023163"/>
    </source>
</evidence>
<dbReference type="Pfam" id="PF01638">
    <property type="entry name" value="HxlR"/>
    <property type="match status" value="1"/>
</dbReference>
<dbReference type="SMART" id="SM00418">
    <property type="entry name" value="HTH_ARSR"/>
    <property type="match status" value="1"/>
</dbReference>
<gene>
    <name evidence="5" type="ORF">SAMN05216202_2353</name>
</gene>
<dbReference type="Gene3D" id="1.10.10.10">
    <property type="entry name" value="Winged helix-like DNA-binding domain superfamily/Winged helix DNA-binding domain"/>
    <property type="match status" value="1"/>
</dbReference>
<keyword evidence="2" id="KW-0238">DNA-binding</keyword>
<dbReference type="STRING" id="46679.SAMN05216202_2353"/>
<dbReference type="OrthoDB" id="9807069at2"/>
<dbReference type="PANTHER" id="PTHR33204:SF29">
    <property type="entry name" value="TRANSCRIPTIONAL REGULATOR"/>
    <property type="match status" value="1"/>
</dbReference>
<reference evidence="6" key="1">
    <citation type="submission" date="2016-10" db="EMBL/GenBank/DDBJ databases">
        <authorList>
            <person name="Varghese N."/>
            <person name="Submissions S."/>
        </authorList>
    </citation>
    <scope>NUCLEOTIDE SEQUENCE [LARGE SCALE GENOMIC DNA]</scope>
    <source>
        <strain evidence="6">LMG 2223</strain>
    </source>
</reference>
<evidence type="ECO:0000313" key="6">
    <source>
        <dbReference type="Proteomes" id="UP000198600"/>
    </source>
</evidence>
<dbReference type="PROSITE" id="PS51118">
    <property type="entry name" value="HTH_HXLR"/>
    <property type="match status" value="1"/>
</dbReference>
<proteinExistence type="predicted"/>
<dbReference type="Proteomes" id="UP000198600">
    <property type="component" value="Chromosome I"/>
</dbReference>
<keyword evidence="6" id="KW-1185">Reference proteome</keyword>
<dbReference type="PANTHER" id="PTHR33204">
    <property type="entry name" value="TRANSCRIPTIONAL REGULATOR, MARR FAMILY"/>
    <property type="match status" value="1"/>
</dbReference>
<evidence type="ECO:0000256" key="2">
    <source>
        <dbReference type="ARBA" id="ARBA00023125"/>
    </source>
</evidence>
<sequence>MPVAKKSAGCPVETTLKVIGGKWKVMIIHFLLEDTQRFGELARKLGRISPKTLTQQLRELEEDGVIIRKDFGEVPLRVEYSISTLGFTLSPILHAMEDWGAFLEAKQKKTKRTSRNSVPLG</sequence>
<keyword evidence="3" id="KW-0804">Transcription</keyword>
<evidence type="ECO:0000259" key="4">
    <source>
        <dbReference type="PROSITE" id="PS51118"/>
    </source>
</evidence>
<dbReference type="InterPro" id="IPR036390">
    <property type="entry name" value="WH_DNA-bd_sf"/>
</dbReference>
<evidence type="ECO:0000313" key="5">
    <source>
        <dbReference type="EMBL" id="SDU96505.1"/>
    </source>
</evidence>
<dbReference type="InterPro" id="IPR001845">
    <property type="entry name" value="HTH_ArsR_DNA-bd_dom"/>
</dbReference>
<dbReference type="InterPro" id="IPR002577">
    <property type="entry name" value="HTH_HxlR"/>
</dbReference>
<accession>A0A1H2MU90</accession>
<dbReference type="AlphaFoldDB" id="A0A1H2MU90"/>
<evidence type="ECO:0000256" key="1">
    <source>
        <dbReference type="ARBA" id="ARBA00023015"/>
    </source>
</evidence>
<dbReference type="InterPro" id="IPR011991">
    <property type="entry name" value="ArsR-like_HTH"/>
</dbReference>
<feature type="domain" description="HTH hxlR-type" evidence="4">
    <location>
        <begin position="10"/>
        <end position="108"/>
    </location>
</feature>
<dbReference type="EMBL" id="LT629802">
    <property type="protein sequence ID" value="SDU96505.1"/>
    <property type="molecule type" value="Genomic_DNA"/>
</dbReference>
<name>A0A1H2MU90_9PSED</name>
<dbReference type="GO" id="GO:0003677">
    <property type="term" value="F:DNA binding"/>
    <property type="evidence" value="ECO:0007669"/>
    <property type="project" value="UniProtKB-KW"/>
</dbReference>
<dbReference type="SUPFAM" id="SSF46785">
    <property type="entry name" value="Winged helix' DNA-binding domain"/>
    <property type="match status" value="1"/>
</dbReference>
<keyword evidence="1" id="KW-0805">Transcription regulation</keyword>
<dbReference type="RefSeq" id="WP_084381214.1">
    <property type="nucleotide sequence ID" value="NZ_LS483433.1"/>
</dbReference>
<protein>
    <submittedName>
        <fullName evidence="5">Transcriptional regulator, HxlR family</fullName>
    </submittedName>
</protein>
<dbReference type="InterPro" id="IPR036388">
    <property type="entry name" value="WH-like_DNA-bd_sf"/>
</dbReference>